<gene>
    <name evidence="3" type="ORF">DES47_10699</name>
</gene>
<organism evidence="3 4">
    <name type="scientific">Roseateles toxinivorans</name>
    <dbReference type="NCBI Taxonomy" id="270368"/>
    <lineage>
        <taxon>Bacteria</taxon>
        <taxon>Pseudomonadati</taxon>
        <taxon>Pseudomonadota</taxon>
        <taxon>Betaproteobacteria</taxon>
        <taxon>Burkholderiales</taxon>
        <taxon>Sphaerotilaceae</taxon>
        <taxon>Roseateles</taxon>
    </lineage>
</organism>
<keyword evidence="4" id="KW-1185">Reference proteome</keyword>
<dbReference type="AlphaFoldDB" id="A0A4R6QIJ4"/>
<name>A0A4R6QIJ4_9BURK</name>
<dbReference type="Proteomes" id="UP000295361">
    <property type="component" value="Unassembled WGS sequence"/>
</dbReference>
<dbReference type="EMBL" id="SNXS01000006">
    <property type="protein sequence ID" value="TDP62804.1"/>
    <property type="molecule type" value="Genomic_DNA"/>
</dbReference>
<sequence>MSNKYLTEKSWSDFSKKLDYEDKAWLKALAALSKAEKAGPEEQLKALDEVQEEADDLLKKNKADKPLAAYLKDVDAAIKDERKSLEKEIEKAEKEAQESEGEEEESPTLLTTKMVPLLREVRKGVVLKAMIAVAGKDCVVMVSRKPIGPPRRKLLTTELGTTSGVKFVTGECIFEQNSHTFVLLTQAAGMAKKIKEALLKQTEQRYKIRVRGEDPNDIDDDGEPAESGADQDDDEDEDGPITAEQAQYEEKLVTLEPLYLKAMKEQRPDAQRLRGVFEFMAGKATTRDWVGALKSMAMLNTMLGNPVDLAKASIPPAPPRPTAGGEVKPPATATPVDPNDPGQKFNTRLAALLPRIKGAPPEAATDIKLKVSEAGMFARKKEFDSANGLLDAVEKLLGQGGGAIPPAPPLPGDAPAVKPTATGGDEGAAFNARLAALLPKVKEAITSGRPDAQDIKLKVSEAGVLARKKEFDTANTMLAEVEQALAKVQAKVEEDVEEGVAETETEEQTDDAAAARYFELFNQLEADYLAAIKASGSDSKDISDRIAKLTQTWGRASDAAEGEKYGDAAQILQKLIDDDVLAQLLEAKREAAAESKPSGIVAQRKFMLERWARIPTELGVELQTLRKSLESAGTDGNPAELTDAIEAHLGKLLADMQNQLDAGINAGNMGVFKGLRQRVETDSVIGHLLKAPFMNGSKFKQATLDAMSEIEEALTV</sequence>
<feature type="region of interest" description="Disordered" evidence="2">
    <location>
        <begin position="88"/>
        <end position="108"/>
    </location>
</feature>
<reference evidence="3 4" key="1">
    <citation type="submission" date="2019-03" db="EMBL/GenBank/DDBJ databases">
        <title>Genomic Encyclopedia of Type Strains, Phase IV (KMG-IV): sequencing the most valuable type-strain genomes for metagenomic binning, comparative biology and taxonomic classification.</title>
        <authorList>
            <person name="Goeker M."/>
        </authorList>
    </citation>
    <scope>NUCLEOTIDE SEQUENCE [LARGE SCALE GENOMIC DNA]</scope>
    <source>
        <strain evidence="3 4">DSM 16998</strain>
    </source>
</reference>
<comment type="caution">
    <text evidence="3">The sequence shown here is derived from an EMBL/GenBank/DDBJ whole genome shotgun (WGS) entry which is preliminary data.</text>
</comment>
<evidence type="ECO:0000256" key="1">
    <source>
        <dbReference type="SAM" id="Coils"/>
    </source>
</evidence>
<feature type="compositionally biased region" description="Basic and acidic residues" evidence="2">
    <location>
        <begin position="88"/>
        <end position="97"/>
    </location>
</feature>
<protein>
    <submittedName>
        <fullName evidence="3">Uncharacterized protein</fullName>
    </submittedName>
</protein>
<dbReference type="OrthoDB" id="9154855at2"/>
<evidence type="ECO:0000313" key="4">
    <source>
        <dbReference type="Proteomes" id="UP000295361"/>
    </source>
</evidence>
<proteinExistence type="predicted"/>
<dbReference type="InParanoid" id="A0A4R6QIJ4"/>
<keyword evidence="1" id="KW-0175">Coiled coil</keyword>
<feature type="compositionally biased region" description="Acidic residues" evidence="2">
    <location>
        <begin position="215"/>
        <end position="239"/>
    </location>
</feature>
<feature type="region of interest" description="Disordered" evidence="2">
    <location>
        <begin position="209"/>
        <end position="239"/>
    </location>
</feature>
<feature type="region of interest" description="Disordered" evidence="2">
    <location>
        <begin position="315"/>
        <end position="342"/>
    </location>
</feature>
<feature type="coiled-coil region" evidence="1">
    <location>
        <begin position="471"/>
        <end position="498"/>
    </location>
</feature>
<evidence type="ECO:0000256" key="2">
    <source>
        <dbReference type="SAM" id="MobiDB-lite"/>
    </source>
</evidence>
<dbReference type="RefSeq" id="WP_133702825.1">
    <property type="nucleotide sequence ID" value="NZ_SNXS01000006.1"/>
</dbReference>
<evidence type="ECO:0000313" key="3">
    <source>
        <dbReference type="EMBL" id="TDP62804.1"/>
    </source>
</evidence>
<accession>A0A4R6QIJ4</accession>